<comment type="caution">
    <text evidence="1">The sequence shown here is derived from an EMBL/GenBank/DDBJ whole genome shotgun (WGS) entry which is preliminary data.</text>
</comment>
<proteinExistence type="predicted"/>
<keyword evidence="2" id="KW-1185">Reference proteome</keyword>
<protein>
    <submittedName>
        <fullName evidence="1">6585_t:CDS:1</fullName>
    </submittedName>
</protein>
<evidence type="ECO:0000313" key="1">
    <source>
        <dbReference type="EMBL" id="CAG8832354.1"/>
    </source>
</evidence>
<gene>
    <name evidence="1" type="ORF">RPERSI_LOCUS28427</name>
</gene>
<evidence type="ECO:0000313" key="2">
    <source>
        <dbReference type="Proteomes" id="UP000789920"/>
    </source>
</evidence>
<organism evidence="1 2">
    <name type="scientific">Racocetra persica</name>
    <dbReference type="NCBI Taxonomy" id="160502"/>
    <lineage>
        <taxon>Eukaryota</taxon>
        <taxon>Fungi</taxon>
        <taxon>Fungi incertae sedis</taxon>
        <taxon>Mucoromycota</taxon>
        <taxon>Glomeromycotina</taxon>
        <taxon>Glomeromycetes</taxon>
        <taxon>Diversisporales</taxon>
        <taxon>Gigasporaceae</taxon>
        <taxon>Racocetra</taxon>
    </lineage>
</organism>
<feature type="non-terminal residue" evidence="1">
    <location>
        <position position="1"/>
    </location>
</feature>
<dbReference type="Proteomes" id="UP000789920">
    <property type="component" value="Unassembled WGS sequence"/>
</dbReference>
<sequence length="50" mass="5574">FLIIEHLSTSQLQIRDGEINFTNSTKSGETISPLSFILPAPLKIIIIIHL</sequence>
<accession>A0ACA9S950</accession>
<name>A0ACA9S950_9GLOM</name>
<reference evidence="1" key="1">
    <citation type="submission" date="2021-06" db="EMBL/GenBank/DDBJ databases">
        <authorList>
            <person name="Kallberg Y."/>
            <person name="Tangrot J."/>
            <person name="Rosling A."/>
        </authorList>
    </citation>
    <scope>NUCLEOTIDE SEQUENCE</scope>
    <source>
        <strain evidence="1">MA461A</strain>
    </source>
</reference>
<dbReference type="EMBL" id="CAJVQC010103492">
    <property type="protein sequence ID" value="CAG8832354.1"/>
    <property type="molecule type" value="Genomic_DNA"/>
</dbReference>